<dbReference type="EMBL" id="MN740003">
    <property type="protein sequence ID" value="QHT82636.1"/>
    <property type="molecule type" value="Genomic_DNA"/>
</dbReference>
<keyword evidence="1" id="KW-0472">Membrane</keyword>
<evidence type="ECO:0000256" key="1">
    <source>
        <dbReference type="SAM" id="Phobius"/>
    </source>
</evidence>
<feature type="transmembrane region" description="Helical" evidence="1">
    <location>
        <begin position="12"/>
        <end position="29"/>
    </location>
</feature>
<feature type="transmembrane region" description="Helical" evidence="1">
    <location>
        <begin position="41"/>
        <end position="58"/>
    </location>
</feature>
<protein>
    <submittedName>
        <fullName evidence="2">Uncharacterized protein</fullName>
    </submittedName>
</protein>
<sequence>MYSMEPGRMMLMHSVIIGFLLYLIMIYLLGQRQVVAENRSILLAALILVYMIIFGHGMPNSINKDLF</sequence>
<accession>A0A6C0HR71</accession>
<dbReference type="AlphaFoldDB" id="A0A6C0HR71"/>
<evidence type="ECO:0000313" key="2">
    <source>
        <dbReference type="EMBL" id="QHT82636.1"/>
    </source>
</evidence>
<reference evidence="2" key="1">
    <citation type="journal article" date="2020" name="Nature">
        <title>Giant virus diversity and host interactions through global metagenomics.</title>
        <authorList>
            <person name="Schulz F."/>
            <person name="Roux S."/>
            <person name="Paez-Espino D."/>
            <person name="Jungbluth S."/>
            <person name="Walsh D.A."/>
            <person name="Denef V.J."/>
            <person name="McMahon K.D."/>
            <person name="Konstantinidis K.T."/>
            <person name="Eloe-Fadrosh E.A."/>
            <person name="Kyrpides N.C."/>
            <person name="Woyke T."/>
        </authorList>
    </citation>
    <scope>NUCLEOTIDE SEQUENCE</scope>
    <source>
        <strain evidence="2">GVMAG-M-3300023184-165</strain>
    </source>
</reference>
<keyword evidence="1" id="KW-1133">Transmembrane helix</keyword>
<proteinExistence type="predicted"/>
<organism evidence="2">
    <name type="scientific">viral metagenome</name>
    <dbReference type="NCBI Taxonomy" id="1070528"/>
    <lineage>
        <taxon>unclassified sequences</taxon>
        <taxon>metagenomes</taxon>
        <taxon>organismal metagenomes</taxon>
    </lineage>
</organism>
<name>A0A6C0HR71_9ZZZZ</name>
<keyword evidence="1" id="KW-0812">Transmembrane</keyword>